<name>A0ABT8FDV7_9ACTN</name>
<keyword evidence="2" id="KW-1133">Transmembrane helix</keyword>
<keyword evidence="4" id="KW-1185">Reference proteome</keyword>
<keyword evidence="2" id="KW-0812">Transmembrane</keyword>
<evidence type="ECO:0000256" key="2">
    <source>
        <dbReference type="SAM" id="Phobius"/>
    </source>
</evidence>
<evidence type="ECO:0000313" key="3">
    <source>
        <dbReference type="EMBL" id="MDN4172867.1"/>
    </source>
</evidence>
<sequence length="124" mass="13369">MDTEERPGEPTAEDGAAAGEDDRRDWWHRDHPVFTPLSGFFTGLVAVTLLPGVYAAVLGALFSVGTAEDLFPYVLVVLAVPLALLVVPRTRRFGRYMLLGMVLTAVVVGGVAALVLWAMVRTQS</sequence>
<feature type="transmembrane region" description="Helical" evidence="2">
    <location>
        <begin position="70"/>
        <end position="87"/>
    </location>
</feature>
<proteinExistence type="predicted"/>
<organism evidence="3 4">
    <name type="scientific">Nocardioides oceani</name>
    <dbReference type="NCBI Taxonomy" id="3058369"/>
    <lineage>
        <taxon>Bacteria</taxon>
        <taxon>Bacillati</taxon>
        <taxon>Actinomycetota</taxon>
        <taxon>Actinomycetes</taxon>
        <taxon>Propionibacteriales</taxon>
        <taxon>Nocardioidaceae</taxon>
        <taxon>Nocardioides</taxon>
    </lineage>
</organism>
<feature type="transmembrane region" description="Helical" evidence="2">
    <location>
        <begin position="99"/>
        <end position="120"/>
    </location>
</feature>
<keyword evidence="2" id="KW-0472">Membrane</keyword>
<dbReference type="RefSeq" id="WP_300951805.1">
    <property type="nucleotide sequence ID" value="NZ_JAUHJQ010000002.1"/>
</dbReference>
<feature type="transmembrane region" description="Helical" evidence="2">
    <location>
        <begin position="33"/>
        <end position="64"/>
    </location>
</feature>
<feature type="region of interest" description="Disordered" evidence="1">
    <location>
        <begin position="1"/>
        <end position="24"/>
    </location>
</feature>
<accession>A0ABT8FDV7</accession>
<dbReference type="EMBL" id="JAUHJQ010000002">
    <property type="protein sequence ID" value="MDN4172867.1"/>
    <property type="molecule type" value="Genomic_DNA"/>
</dbReference>
<reference evidence="3" key="1">
    <citation type="submission" date="2023-06" db="EMBL/GenBank/DDBJ databases">
        <title>Draft genome sequence of Nocardioides sp. SOB77.</title>
        <authorList>
            <person name="Zhang G."/>
        </authorList>
    </citation>
    <scope>NUCLEOTIDE SEQUENCE</scope>
    <source>
        <strain evidence="3">SOB77</strain>
    </source>
</reference>
<evidence type="ECO:0000256" key="1">
    <source>
        <dbReference type="SAM" id="MobiDB-lite"/>
    </source>
</evidence>
<gene>
    <name evidence="3" type="ORF">QWY28_07950</name>
</gene>
<evidence type="ECO:0000313" key="4">
    <source>
        <dbReference type="Proteomes" id="UP001168620"/>
    </source>
</evidence>
<comment type="caution">
    <text evidence="3">The sequence shown here is derived from an EMBL/GenBank/DDBJ whole genome shotgun (WGS) entry which is preliminary data.</text>
</comment>
<protein>
    <submittedName>
        <fullName evidence="3">Uncharacterized protein</fullName>
    </submittedName>
</protein>
<dbReference type="Proteomes" id="UP001168620">
    <property type="component" value="Unassembled WGS sequence"/>
</dbReference>